<keyword evidence="4" id="KW-0804">Transcription</keyword>
<feature type="region of interest" description="Disordered" evidence="7">
    <location>
        <begin position="212"/>
        <end position="261"/>
    </location>
</feature>
<feature type="compositionally biased region" description="Low complexity" evidence="7">
    <location>
        <begin position="214"/>
        <end position="228"/>
    </location>
</feature>
<sequence length="320" mass="34336">MKATCEICSAEFRRTEHLTRHLLRHAGARPFFCDRCGSNFSRRDTLRRHILAHGKGTPLRAHSSRGKAGRAYQGCAKAKQRCDGDSPCHRCVAKGVSCVYPPPKLAPSTLPPPHASVDVEVDPTTSSSLTNPEPSSASCASSPIDSGDPSGPPMVPLNYLDLMEPLPALDGYHDWDFTGRYDAGFPVGTQGCSQSKLAPTPLSSTLADLLACEPSSSGDPSRSVSPVSEAPVPNFVGVGRRPNSRNNTYAPPTPTLDEPLGTDDEDWRVDDYGHVPHLSQGSYDAIADCLASVNQDNGFYQSFTTKALPSLDLVNSFIQV</sequence>
<dbReference type="PANTHER" id="PTHR47660">
    <property type="entry name" value="TRANSCRIPTION FACTOR WITH C2H2 AND ZN(2)-CYS(6) DNA BINDING DOMAIN (EUROFUNG)-RELATED-RELATED"/>
    <property type="match status" value="1"/>
</dbReference>
<dbReference type="InterPro" id="IPR036864">
    <property type="entry name" value="Zn2-C6_fun-type_DNA-bd_sf"/>
</dbReference>
<evidence type="ECO:0000256" key="3">
    <source>
        <dbReference type="ARBA" id="ARBA00023015"/>
    </source>
</evidence>
<feature type="compositionally biased region" description="Polar residues" evidence="7">
    <location>
        <begin position="123"/>
        <end position="133"/>
    </location>
</feature>
<dbReference type="PROSITE" id="PS50157">
    <property type="entry name" value="ZINC_FINGER_C2H2_2"/>
    <property type="match status" value="2"/>
</dbReference>
<dbReference type="Gene3D" id="3.30.160.60">
    <property type="entry name" value="Classic Zinc Finger"/>
    <property type="match status" value="2"/>
</dbReference>
<proteinExistence type="predicted"/>
<keyword evidence="6" id="KW-0863">Zinc-finger</keyword>
<dbReference type="SMART" id="SM00066">
    <property type="entry name" value="GAL4"/>
    <property type="match status" value="1"/>
</dbReference>
<keyword evidence="1" id="KW-0479">Metal-binding</keyword>
<organism evidence="9 10">
    <name type="scientific">Neonectria punicea</name>
    <dbReference type="NCBI Taxonomy" id="979145"/>
    <lineage>
        <taxon>Eukaryota</taxon>
        <taxon>Fungi</taxon>
        <taxon>Dikarya</taxon>
        <taxon>Ascomycota</taxon>
        <taxon>Pezizomycotina</taxon>
        <taxon>Sordariomycetes</taxon>
        <taxon>Hypocreomycetidae</taxon>
        <taxon>Hypocreales</taxon>
        <taxon>Nectriaceae</taxon>
        <taxon>Neonectria</taxon>
    </lineage>
</organism>
<dbReference type="InterPro" id="IPR001138">
    <property type="entry name" value="Zn2Cys6_DnaBD"/>
</dbReference>
<evidence type="ECO:0000256" key="4">
    <source>
        <dbReference type="ARBA" id="ARBA00023163"/>
    </source>
</evidence>
<dbReference type="InterPro" id="IPR013087">
    <property type="entry name" value="Znf_C2H2_type"/>
</dbReference>
<evidence type="ECO:0000259" key="8">
    <source>
        <dbReference type="PROSITE" id="PS50157"/>
    </source>
</evidence>
<evidence type="ECO:0000256" key="5">
    <source>
        <dbReference type="ARBA" id="ARBA00023242"/>
    </source>
</evidence>
<comment type="caution">
    <text evidence="9">The sequence shown here is derived from an EMBL/GenBank/DDBJ whole genome shotgun (WGS) entry which is preliminary data.</text>
</comment>
<name>A0ABR1HRA1_9HYPO</name>
<dbReference type="PANTHER" id="PTHR47660:SF2">
    <property type="entry name" value="TRANSCRIPTION FACTOR WITH C2H2 AND ZN(2)-CYS(6) DNA BINDING DOMAIN (EUROFUNG)"/>
    <property type="match status" value="1"/>
</dbReference>
<accession>A0ABR1HRA1</accession>
<keyword evidence="5" id="KW-0539">Nucleus</keyword>
<keyword evidence="10" id="KW-1185">Reference proteome</keyword>
<feature type="region of interest" description="Disordered" evidence="7">
    <location>
        <begin position="107"/>
        <end position="156"/>
    </location>
</feature>
<evidence type="ECO:0000256" key="1">
    <source>
        <dbReference type="ARBA" id="ARBA00022723"/>
    </source>
</evidence>
<evidence type="ECO:0000256" key="2">
    <source>
        <dbReference type="ARBA" id="ARBA00022833"/>
    </source>
</evidence>
<dbReference type="PROSITE" id="PS00028">
    <property type="entry name" value="ZINC_FINGER_C2H2_1"/>
    <property type="match status" value="2"/>
</dbReference>
<dbReference type="Pfam" id="PF00172">
    <property type="entry name" value="Zn_clus"/>
    <property type="match status" value="1"/>
</dbReference>
<dbReference type="EMBL" id="JAZAVJ010000008">
    <property type="protein sequence ID" value="KAK7423717.1"/>
    <property type="molecule type" value="Genomic_DNA"/>
</dbReference>
<keyword evidence="3" id="KW-0805">Transcription regulation</keyword>
<dbReference type="Proteomes" id="UP001498476">
    <property type="component" value="Unassembled WGS sequence"/>
</dbReference>
<dbReference type="CDD" id="cd00067">
    <property type="entry name" value="GAL4"/>
    <property type="match status" value="1"/>
</dbReference>
<keyword evidence="2" id="KW-0862">Zinc</keyword>
<gene>
    <name evidence="9" type="ORF">QQX98_000907</name>
</gene>
<dbReference type="SUPFAM" id="SSF57701">
    <property type="entry name" value="Zn2/Cys6 DNA-binding domain"/>
    <property type="match status" value="1"/>
</dbReference>
<evidence type="ECO:0000256" key="6">
    <source>
        <dbReference type="PROSITE-ProRule" id="PRU00042"/>
    </source>
</evidence>
<feature type="domain" description="C2H2-type" evidence="8">
    <location>
        <begin position="3"/>
        <end position="30"/>
    </location>
</feature>
<reference evidence="9 10" key="1">
    <citation type="journal article" date="2025" name="Microbiol. Resour. Announc.">
        <title>Draft genome sequences for Neonectria magnoliae and Neonectria punicea, canker pathogens of Liriodendron tulipifera and Acer saccharum in West Virginia.</title>
        <authorList>
            <person name="Petronek H.M."/>
            <person name="Kasson M.T."/>
            <person name="Metheny A.M."/>
            <person name="Stauder C.M."/>
            <person name="Lovett B."/>
            <person name="Lynch S.C."/>
            <person name="Garnas J.R."/>
            <person name="Kasson L.R."/>
            <person name="Stajich J.E."/>
        </authorList>
    </citation>
    <scope>NUCLEOTIDE SEQUENCE [LARGE SCALE GENOMIC DNA]</scope>
    <source>
        <strain evidence="9 10">NRRL 64653</strain>
    </source>
</reference>
<protein>
    <recommendedName>
        <fullName evidence="8">C2H2-type domain-containing protein</fullName>
    </recommendedName>
</protein>
<evidence type="ECO:0000256" key="7">
    <source>
        <dbReference type="SAM" id="MobiDB-lite"/>
    </source>
</evidence>
<evidence type="ECO:0000313" key="9">
    <source>
        <dbReference type="EMBL" id="KAK7423717.1"/>
    </source>
</evidence>
<feature type="compositionally biased region" description="Low complexity" evidence="7">
    <location>
        <begin position="134"/>
        <end position="149"/>
    </location>
</feature>
<dbReference type="SUPFAM" id="SSF57667">
    <property type="entry name" value="beta-beta-alpha zinc fingers"/>
    <property type="match status" value="1"/>
</dbReference>
<dbReference type="InterPro" id="IPR036236">
    <property type="entry name" value="Znf_C2H2_sf"/>
</dbReference>
<evidence type="ECO:0000313" key="10">
    <source>
        <dbReference type="Proteomes" id="UP001498476"/>
    </source>
</evidence>
<dbReference type="SMART" id="SM00355">
    <property type="entry name" value="ZnF_C2H2"/>
    <property type="match status" value="2"/>
</dbReference>
<feature type="domain" description="C2H2-type" evidence="8">
    <location>
        <begin position="31"/>
        <end position="58"/>
    </location>
</feature>
<dbReference type="Gene3D" id="4.10.240.10">
    <property type="entry name" value="Zn(2)-C6 fungal-type DNA-binding domain"/>
    <property type="match status" value="1"/>
</dbReference>